<evidence type="ECO:0000256" key="1">
    <source>
        <dbReference type="SAM" id="MobiDB-lite"/>
    </source>
</evidence>
<dbReference type="Gene3D" id="2.30.42.10">
    <property type="match status" value="1"/>
</dbReference>
<evidence type="ECO:0000313" key="3">
    <source>
        <dbReference type="EMBL" id="CAJ1396919.1"/>
    </source>
</evidence>
<organism evidence="3 4">
    <name type="scientific">Effrenium voratum</name>
    <dbReference type="NCBI Taxonomy" id="2562239"/>
    <lineage>
        <taxon>Eukaryota</taxon>
        <taxon>Sar</taxon>
        <taxon>Alveolata</taxon>
        <taxon>Dinophyceae</taxon>
        <taxon>Suessiales</taxon>
        <taxon>Symbiodiniaceae</taxon>
        <taxon>Effrenium</taxon>
    </lineage>
</organism>
<dbReference type="EMBL" id="CAUJNA010003248">
    <property type="protein sequence ID" value="CAJ1396919.1"/>
    <property type="molecule type" value="Genomic_DNA"/>
</dbReference>
<proteinExistence type="predicted"/>
<dbReference type="Proteomes" id="UP001178507">
    <property type="component" value="Unassembled WGS sequence"/>
</dbReference>
<dbReference type="InterPro" id="IPR036034">
    <property type="entry name" value="PDZ_sf"/>
</dbReference>
<accession>A0AA36N8U1</accession>
<protein>
    <recommendedName>
        <fullName evidence="2">PDZ domain-containing protein</fullName>
    </recommendedName>
</protein>
<comment type="caution">
    <text evidence="3">The sequence shown here is derived from an EMBL/GenBank/DDBJ whole genome shotgun (WGS) entry which is preliminary data.</text>
</comment>
<reference evidence="3" key="1">
    <citation type="submission" date="2023-08" db="EMBL/GenBank/DDBJ databases">
        <authorList>
            <person name="Chen Y."/>
            <person name="Shah S."/>
            <person name="Dougan E. K."/>
            <person name="Thang M."/>
            <person name="Chan C."/>
        </authorList>
    </citation>
    <scope>NUCLEOTIDE SEQUENCE</scope>
</reference>
<dbReference type="SUPFAM" id="SSF50156">
    <property type="entry name" value="PDZ domain-like"/>
    <property type="match status" value="1"/>
</dbReference>
<sequence>MFCACCANGAEIQEVAEIPALPILSADQTREEEKIDEKSKEEKPDKKEAHKEPVEEVKLPAKSITGTGSFTVTVPVKDHSTLGLDVDLTDELAGPMIIEVKKGAIQSFNEKNPGQVIQQYDLMTTLDTVKGTAAIFERLNGKLPQESATISFMRPRQVKVTVSKPGGLGMKLDYKTSSVGAVVSELIDSGLISKWNNEHPADAVSIGDRIIELNGKKLLGLELVDQIKKESKLTLTVLKY</sequence>
<evidence type="ECO:0000259" key="2">
    <source>
        <dbReference type="PROSITE" id="PS50106"/>
    </source>
</evidence>
<name>A0AA36N8U1_9DINO</name>
<evidence type="ECO:0000313" key="4">
    <source>
        <dbReference type="Proteomes" id="UP001178507"/>
    </source>
</evidence>
<dbReference type="InterPro" id="IPR001478">
    <property type="entry name" value="PDZ"/>
</dbReference>
<dbReference type="PROSITE" id="PS50106">
    <property type="entry name" value="PDZ"/>
    <property type="match status" value="1"/>
</dbReference>
<dbReference type="AlphaFoldDB" id="A0AA36N8U1"/>
<feature type="region of interest" description="Disordered" evidence="1">
    <location>
        <begin position="21"/>
        <end position="55"/>
    </location>
</feature>
<keyword evidence="4" id="KW-1185">Reference proteome</keyword>
<gene>
    <name evidence="3" type="ORF">EVOR1521_LOCUS21045</name>
</gene>
<feature type="domain" description="PDZ" evidence="2">
    <location>
        <begin position="157"/>
        <end position="240"/>
    </location>
</feature>
<dbReference type="CDD" id="cd00136">
    <property type="entry name" value="PDZ_canonical"/>
    <property type="match status" value="1"/>
</dbReference>
<feature type="compositionally biased region" description="Basic and acidic residues" evidence="1">
    <location>
        <begin position="28"/>
        <end position="55"/>
    </location>
</feature>